<evidence type="ECO:0000313" key="3">
    <source>
        <dbReference type="EMBL" id="GBN77562.1"/>
    </source>
</evidence>
<accession>A0A4Y2RP16</accession>
<dbReference type="SMART" id="SM00225">
    <property type="entry name" value="BTB"/>
    <property type="match status" value="1"/>
</dbReference>
<dbReference type="InterPro" id="IPR011333">
    <property type="entry name" value="SKP1/BTB/POZ_sf"/>
</dbReference>
<evidence type="ECO:0000259" key="2">
    <source>
        <dbReference type="PROSITE" id="PS50144"/>
    </source>
</evidence>
<proteinExistence type="predicted"/>
<feature type="domain" description="BTB" evidence="1">
    <location>
        <begin position="352"/>
        <end position="419"/>
    </location>
</feature>
<dbReference type="CDD" id="cd00121">
    <property type="entry name" value="MATH"/>
    <property type="match status" value="1"/>
</dbReference>
<protein>
    <submittedName>
        <fullName evidence="3">TD and POZ domain-containing protein 5</fullName>
    </submittedName>
</protein>
<comment type="caution">
    <text evidence="3">The sequence shown here is derived from an EMBL/GenBank/DDBJ whole genome shotgun (WGS) entry which is preliminary data.</text>
</comment>
<dbReference type="Gene3D" id="2.60.210.10">
    <property type="entry name" value="Apoptosis, Tumor Necrosis Factor Receptor Associated Protein 2, Chain A"/>
    <property type="match status" value="1"/>
</dbReference>
<reference evidence="3 4" key="1">
    <citation type="journal article" date="2019" name="Sci. Rep.">
        <title>Orb-weaving spider Araneus ventricosus genome elucidates the spidroin gene catalogue.</title>
        <authorList>
            <person name="Kono N."/>
            <person name="Nakamura H."/>
            <person name="Ohtoshi R."/>
            <person name="Moran D.A.P."/>
            <person name="Shinohara A."/>
            <person name="Yoshida Y."/>
            <person name="Fujiwara M."/>
            <person name="Mori M."/>
            <person name="Tomita M."/>
            <person name="Arakawa K."/>
        </authorList>
    </citation>
    <scope>NUCLEOTIDE SEQUENCE [LARGE SCALE GENOMIC DNA]</scope>
</reference>
<dbReference type="AlphaFoldDB" id="A0A4Y2RP16"/>
<dbReference type="Gene3D" id="1.25.40.420">
    <property type="match status" value="1"/>
</dbReference>
<dbReference type="InterPro" id="IPR008974">
    <property type="entry name" value="TRAF-like"/>
</dbReference>
<dbReference type="Pfam" id="PF22486">
    <property type="entry name" value="MATH_2"/>
    <property type="match status" value="1"/>
</dbReference>
<dbReference type="Gene3D" id="3.30.710.10">
    <property type="entry name" value="Potassium Channel Kv1.1, Chain A"/>
    <property type="match status" value="1"/>
</dbReference>
<dbReference type="InterPro" id="IPR000210">
    <property type="entry name" value="BTB/POZ_dom"/>
</dbReference>
<organism evidence="3 4">
    <name type="scientific">Araneus ventricosus</name>
    <name type="common">Orbweaver spider</name>
    <name type="synonym">Epeira ventricosa</name>
    <dbReference type="NCBI Taxonomy" id="182803"/>
    <lineage>
        <taxon>Eukaryota</taxon>
        <taxon>Metazoa</taxon>
        <taxon>Ecdysozoa</taxon>
        <taxon>Arthropoda</taxon>
        <taxon>Chelicerata</taxon>
        <taxon>Arachnida</taxon>
        <taxon>Araneae</taxon>
        <taxon>Araneomorphae</taxon>
        <taxon>Entelegynae</taxon>
        <taxon>Araneoidea</taxon>
        <taxon>Araneidae</taxon>
        <taxon>Araneus</taxon>
    </lineage>
</organism>
<gene>
    <name evidence="3" type="primary">Tdpoz5_30</name>
    <name evidence="3" type="ORF">AVEN_16756_1</name>
</gene>
<evidence type="ECO:0000313" key="4">
    <source>
        <dbReference type="Proteomes" id="UP000499080"/>
    </source>
</evidence>
<dbReference type="Proteomes" id="UP000499080">
    <property type="component" value="Unassembled WGS sequence"/>
</dbReference>
<dbReference type="SUPFAM" id="SSF49599">
    <property type="entry name" value="TRAF domain-like"/>
    <property type="match status" value="1"/>
</dbReference>
<dbReference type="PANTHER" id="PTHR24413">
    <property type="entry name" value="SPECKLE-TYPE POZ PROTEIN"/>
    <property type="match status" value="1"/>
</dbReference>
<dbReference type="Pfam" id="PF00651">
    <property type="entry name" value="BTB"/>
    <property type="match status" value="1"/>
</dbReference>
<name>A0A4Y2RP16_ARAVE</name>
<feature type="domain" description="MATH" evidence="2">
    <location>
        <begin position="11"/>
        <end position="141"/>
    </location>
</feature>
<dbReference type="EMBL" id="BGPR01017884">
    <property type="protein sequence ID" value="GBN77562.1"/>
    <property type="molecule type" value="Genomic_DNA"/>
</dbReference>
<keyword evidence="4" id="KW-1185">Reference proteome</keyword>
<dbReference type="PROSITE" id="PS50144">
    <property type="entry name" value="MATH"/>
    <property type="match status" value="1"/>
</dbReference>
<dbReference type="OrthoDB" id="6359816at2759"/>
<dbReference type="GO" id="GO:0030163">
    <property type="term" value="P:protein catabolic process"/>
    <property type="evidence" value="ECO:0007669"/>
    <property type="project" value="UniProtKB-ARBA"/>
</dbReference>
<dbReference type="SUPFAM" id="SSF54695">
    <property type="entry name" value="POZ domain"/>
    <property type="match status" value="1"/>
</dbReference>
<sequence length="514" mass="59551">MATRYDSRTNGCIFQWKIENLSHCCWLEKGVELVSPTFILDEFSGAIWSLHLYPMGGAKFENSIGFYLHREDDSGPHEMEVNYHLAFLSKDGRILKELYEDTYCKSGEGLGRQNFESQKRVFLTQRKEFLSEDALTVQCTIRDICGEICCTFANLKHLYARTVFKVNRRSVLWKIDKFSTVKPVLRNKFKDNLIDLDLILDKDIFNMDVISYDDSIKYISVNISIIDSKGRKTNCGVGEFNGSKIQWSSFGGMHVEYGKFRSTSYYISRIPVKLMKHKSQYMPNDVLSLYVEYVFSTVTNSYEYFDSGTISPKLTKEVVENHIEHHVGKETSQNASVLIDDLKSMYTDQIFSDTILHTSSKTFPVHRGILSARSPVFSRMFSHDMKEKNSGHVHITDLENDTVHRMLLFIYTDFLEDLQFESASKLYVAADKYEILSLKSRCSSFLKYNICPTKACDVLILADLHRDEDLKSFVQGYILEHDDVFSLQEWKHLMENNLKLAADIMYRKIHPCNE</sequence>
<dbReference type="PROSITE" id="PS50097">
    <property type="entry name" value="BTB"/>
    <property type="match status" value="1"/>
</dbReference>
<evidence type="ECO:0000259" key="1">
    <source>
        <dbReference type="PROSITE" id="PS50097"/>
    </source>
</evidence>
<dbReference type="InterPro" id="IPR002083">
    <property type="entry name" value="MATH/TRAF_dom"/>
</dbReference>